<accession>A0A8J6EKT6</accession>
<dbReference type="GO" id="GO:0008270">
    <property type="term" value="F:zinc ion binding"/>
    <property type="evidence" value="ECO:0007669"/>
    <property type="project" value="UniProtKB-KW"/>
</dbReference>
<feature type="domain" description="B30.2/SPRY" evidence="9">
    <location>
        <begin position="263"/>
        <end position="448"/>
    </location>
</feature>
<dbReference type="PROSITE" id="PS00518">
    <property type="entry name" value="ZF_RING_1"/>
    <property type="match status" value="1"/>
</dbReference>
<evidence type="ECO:0000256" key="2">
    <source>
        <dbReference type="ARBA" id="ARBA00022771"/>
    </source>
</evidence>
<dbReference type="SUPFAM" id="SSF57845">
    <property type="entry name" value="B-box zinc-binding domain"/>
    <property type="match status" value="1"/>
</dbReference>
<dbReference type="InterPro" id="IPR001870">
    <property type="entry name" value="B30.2/SPRY"/>
</dbReference>
<dbReference type="PRINTS" id="PR01407">
    <property type="entry name" value="BUTYPHLNCDUF"/>
</dbReference>
<feature type="coiled-coil region" evidence="6">
    <location>
        <begin position="215"/>
        <end position="242"/>
    </location>
</feature>
<dbReference type="Gene3D" id="3.30.160.60">
    <property type="entry name" value="Classic Zinc Finger"/>
    <property type="match status" value="1"/>
</dbReference>
<keyword evidence="3" id="KW-0862">Zinc</keyword>
<name>A0A8J6EKT6_ELECQ</name>
<dbReference type="SUPFAM" id="SSF49899">
    <property type="entry name" value="Concanavalin A-like lectins/glucanases"/>
    <property type="match status" value="1"/>
</dbReference>
<dbReference type="InterPro" id="IPR006574">
    <property type="entry name" value="PRY"/>
</dbReference>
<dbReference type="Pfam" id="PF00622">
    <property type="entry name" value="SPRY"/>
    <property type="match status" value="1"/>
</dbReference>
<dbReference type="SMART" id="SM00184">
    <property type="entry name" value="RING"/>
    <property type="match status" value="1"/>
</dbReference>
<dbReference type="InterPro" id="IPR001841">
    <property type="entry name" value="Znf_RING"/>
</dbReference>
<dbReference type="InterPro" id="IPR013320">
    <property type="entry name" value="ConA-like_dom_sf"/>
</dbReference>
<evidence type="ECO:0000259" key="8">
    <source>
        <dbReference type="PROSITE" id="PS50119"/>
    </source>
</evidence>
<dbReference type="PROSITE" id="PS50119">
    <property type="entry name" value="ZF_BBOX"/>
    <property type="match status" value="1"/>
</dbReference>
<dbReference type="Proteomes" id="UP000770717">
    <property type="component" value="Unassembled WGS sequence"/>
</dbReference>
<sequence length="448" mass="51096">MAGQSTGSIMDDLSCPLCHQMFTHPTCGHNFCHECLQKRSTSADHGETTCPTCKEKCLRNCYVHNVVLADLVKRINSPVNQNEGQGHKEGPAMNLVPECEVHKERISLFCLDDQTLCCLVCRDSIQHICHMFLPQTEASTLAQVNLILNIQKQVRILNNIVNMKTKQEKKVTEHKAGKLQLSQHINNEYKKLYRFLKDAERKQLQQLDEIYDPILKKMEENSSNLIKKQKDLEKNLAEYQKKLEDSHVGMLQEKPHTGLFKGPFQYYAWKNMLSVVKPAASPLTLDPETAHSNLMLSEDLTSICYNSSPMRFSHFNVALTKEGFSHGRHYWEINVDKKKEWVIGLAKETVNRKQTSGASLHDGYWAIFHNCQLGIVLLTAPILPLGIKASPRRVGVYLDYQGGQVSFYDADKMAHIYSFSWTFTEKLYPYVGTTSTEAVPINIVHIRL</sequence>
<dbReference type="PROSITE" id="PS50089">
    <property type="entry name" value="ZF_RING_2"/>
    <property type="match status" value="1"/>
</dbReference>
<dbReference type="SMART" id="SM00589">
    <property type="entry name" value="PRY"/>
    <property type="match status" value="1"/>
</dbReference>
<dbReference type="OrthoDB" id="6105938at2759"/>
<evidence type="ECO:0000313" key="10">
    <source>
        <dbReference type="EMBL" id="KAG9471132.1"/>
    </source>
</evidence>
<dbReference type="InterPro" id="IPR003879">
    <property type="entry name" value="Butyrophylin_SPRY"/>
</dbReference>
<dbReference type="PANTHER" id="PTHR24103">
    <property type="entry name" value="E3 UBIQUITIN-PROTEIN LIGASE TRIM"/>
    <property type="match status" value="1"/>
</dbReference>
<dbReference type="Gene3D" id="2.60.120.920">
    <property type="match status" value="1"/>
</dbReference>
<evidence type="ECO:0000256" key="4">
    <source>
        <dbReference type="ARBA" id="ARBA00023054"/>
    </source>
</evidence>
<protein>
    <submittedName>
        <fullName evidence="10">Uncharacterized protein</fullName>
    </submittedName>
</protein>
<keyword evidence="1" id="KW-0479">Metal-binding</keyword>
<dbReference type="AlphaFoldDB" id="A0A8J6EKT6"/>
<keyword evidence="4 6" id="KW-0175">Coiled coil</keyword>
<dbReference type="SUPFAM" id="SSF57850">
    <property type="entry name" value="RING/U-box"/>
    <property type="match status" value="1"/>
</dbReference>
<dbReference type="InterPro" id="IPR050143">
    <property type="entry name" value="TRIM/RBCC"/>
</dbReference>
<comment type="caution">
    <text evidence="10">The sequence shown here is derived from an EMBL/GenBank/DDBJ whole genome shotgun (WGS) entry which is preliminary data.</text>
</comment>
<keyword evidence="2 5" id="KW-0863">Zinc-finger</keyword>
<evidence type="ECO:0000256" key="1">
    <source>
        <dbReference type="ARBA" id="ARBA00022723"/>
    </source>
</evidence>
<evidence type="ECO:0000256" key="5">
    <source>
        <dbReference type="PROSITE-ProRule" id="PRU00024"/>
    </source>
</evidence>
<evidence type="ECO:0000256" key="6">
    <source>
        <dbReference type="SAM" id="Coils"/>
    </source>
</evidence>
<evidence type="ECO:0000259" key="9">
    <source>
        <dbReference type="PROSITE" id="PS50188"/>
    </source>
</evidence>
<dbReference type="PROSITE" id="PS50188">
    <property type="entry name" value="B302_SPRY"/>
    <property type="match status" value="1"/>
</dbReference>
<reference evidence="10" key="1">
    <citation type="thesis" date="2020" institute="ProQuest LLC" country="789 East Eisenhower Parkway, Ann Arbor, MI, USA">
        <title>Comparative Genomics and Chromosome Evolution.</title>
        <authorList>
            <person name="Mudd A.B."/>
        </authorList>
    </citation>
    <scope>NUCLEOTIDE SEQUENCE</scope>
    <source>
        <strain evidence="10">HN-11 Male</strain>
        <tissue evidence="10">Kidney and liver</tissue>
    </source>
</reference>
<evidence type="ECO:0000313" key="11">
    <source>
        <dbReference type="Proteomes" id="UP000770717"/>
    </source>
</evidence>
<dbReference type="CDD" id="cd13733">
    <property type="entry name" value="SPRY_PRY_C-I_1"/>
    <property type="match status" value="1"/>
</dbReference>
<dbReference type="InterPro" id="IPR027370">
    <property type="entry name" value="Znf-RING_euk"/>
</dbReference>
<dbReference type="Gene3D" id="3.30.40.10">
    <property type="entry name" value="Zinc/RING finger domain, C3HC4 (zinc finger)"/>
    <property type="match status" value="1"/>
</dbReference>
<dbReference type="SMART" id="SM00449">
    <property type="entry name" value="SPRY"/>
    <property type="match status" value="1"/>
</dbReference>
<organism evidence="10 11">
    <name type="scientific">Eleutherodactylus coqui</name>
    <name type="common">Puerto Rican coqui</name>
    <dbReference type="NCBI Taxonomy" id="57060"/>
    <lineage>
        <taxon>Eukaryota</taxon>
        <taxon>Metazoa</taxon>
        <taxon>Chordata</taxon>
        <taxon>Craniata</taxon>
        <taxon>Vertebrata</taxon>
        <taxon>Euteleostomi</taxon>
        <taxon>Amphibia</taxon>
        <taxon>Batrachia</taxon>
        <taxon>Anura</taxon>
        <taxon>Neobatrachia</taxon>
        <taxon>Hyloidea</taxon>
        <taxon>Eleutherodactylidae</taxon>
        <taxon>Eleutherodactylinae</taxon>
        <taxon>Eleutherodactylus</taxon>
        <taxon>Eleutherodactylus</taxon>
    </lineage>
</organism>
<dbReference type="InterPro" id="IPR000315">
    <property type="entry name" value="Znf_B-box"/>
</dbReference>
<feature type="domain" description="RING-type" evidence="7">
    <location>
        <begin position="15"/>
        <end position="54"/>
    </location>
</feature>
<proteinExistence type="predicted"/>
<keyword evidence="11" id="KW-1185">Reference proteome</keyword>
<dbReference type="EMBL" id="WNTK01000177">
    <property type="protein sequence ID" value="KAG9471132.1"/>
    <property type="molecule type" value="Genomic_DNA"/>
</dbReference>
<evidence type="ECO:0000256" key="3">
    <source>
        <dbReference type="ARBA" id="ARBA00022833"/>
    </source>
</evidence>
<dbReference type="InterPro" id="IPR003877">
    <property type="entry name" value="SPRY_dom"/>
</dbReference>
<dbReference type="InterPro" id="IPR013083">
    <property type="entry name" value="Znf_RING/FYVE/PHD"/>
</dbReference>
<evidence type="ECO:0000259" key="7">
    <source>
        <dbReference type="PROSITE" id="PS50089"/>
    </source>
</evidence>
<feature type="domain" description="B box-type" evidence="8">
    <location>
        <begin position="99"/>
        <end position="135"/>
    </location>
</feature>
<dbReference type="InterPro" id="IPR017907">
    <property type="entry name" value="Znf_RING_CS"/>
</dbReference>
<dbReference type="InterPro" id="IPR043136">
    <property type="entry name" value="B30.2/SPRY_sf"/>
</dbReference>
<gene>
    <name evidence="10" type="ORF">GDO78_015703</name>
</gene>
<dbReference type="Pfam" id="PF13445">
    <property type="entry name" value="zf-RING_UBOX"/>
    <property type="match status" value="1"/>
</dbReference>
<dbReference type="Pfam" id="PF13765">
    <property type="entry name" value="PRY"/>
    <property type="match status" value="1"/>
</dbReference>